<keyword evidence="8 14" id="KW-0378">Hydrolase</keyword>
<dbReference type="SUPFAM" id="SSF51445">
    <property type="entry name" value="(Trans)glycosidases"/>
    <property type="match status" value="1"/>
</dbReference>
<dbReference type="InterPro" id="IPR006047">
    <property type="entry name" value="GH13_cat_dom"/>
</dbReference>
<evidence type="ECO:0000256" key="1">
    <source>
        <dbReference type="ARBA" id="ARBA00000548"/>
    </source>
</evidence>
<dbReference type="Gene3D" id="3.20.20.80">
    <property type="entry name" value="Glycosidases"/>
    <property type="match status" value="1"/>
</dbReference>
<evidence type="ECO:0000256" key="5">
    <source>
        <dbReference type="ARBA" id="ARBA00011245"/>
    </source>
</evidence>
<evidence type="ECO:0000256" key="3">
    <source>
        <dbReference type="ARBA" id="ARBA00001923"/>
    </source>
</evidence>
<name>A0A6A7GDD9_9CRUS</name>
<evidence type="ECO:0000256" key="12">
    <source>
        <dbReference type="ARBA" id="ARBA00023295"/>
    </source>
</evidence>
<dbReference type="SMART" id="SM00642">
    <property type="entry name" value="Aamy"/>
    <property type="match status" value="1"/>
</dbReference>
<sequence>MRRLSSELLLFGFILPMLSAERSNSNSSSHFVGPVDESRSVFVHLFEWTFDDIAVECEQFLGPRGYSAVQVSPPQLSINGPQWWTRYQPVSYQLFTRSGNQQQFSSMVNRCNAVGVGIYVDAVINHMAAADRSFPDVPYGFNDFHNPQCFIDNYFDRDNVQRCDLLGLNDLNTEAEYVQQTISNYLNNLTSMGVAGFRIDAAKHIAASSLQQIVNRLVGNPFVFQEVISGGGEPITPQEYVQIGDVTEFGWGDRIKSAFQGGQLRNLQFAGNGLLASEQAVVFVDNHDTQREGRHLTYKDGSTYNLANIFQLSYPFGYPKVMSSYGFTDVDSGPPGTGVHSGNSCSDNGGDWICEHRWDGIANMVRFANVAVDAWTVDYWWDDGNNRIAFSRGNLAFIAINGENTPFTRTFKTGLNVGRYCEILFQSSNGAPCQFPVDVNIDGDVTLTIPAMNAQAIHVGSTS</sequence>
<dbReference type="InterPro" id="IPR013780">
    <property type="entry name" value="Glyco_hydro_b"/>
</dbReference>
<dbReference type="GO" id="GO:0005975">
    <property type="term" value="P:carbohydrate metabolic process"/>
    <property type="evidence" value="ECO:0007669"/>
    <property type="project" value="InterPro"/>
</dbReference>
<evidence type="ECO:0000256" key="14">
    <source>
        <dbReference type="RuleBase" id="RU361134"/>
    </source>
</evidence>
<protein>
    <recommendedName>
        <fullName evidence="6 14">Alpha-amylase</fullName>
        <ecNumber evidence="6 14">3.2.1.1</ecNumber>
    </recommendedName>
</protein>
<accession>A0A6A7GDD9</accession>
<evidence type="ECO:0000256" key="6">
    <source>
        <dbReference type="ARBA" id="ARBA00012595"/>
    </source>
</evidence>
<dbReference type="GO" id="GO:0016829">
    <property type="term" value="F:lyase activity"/>
    <property type="evidence" value="ECO:0007669"/>
    <property type="project" value="UniProtKB-KW"/>
</dbReference>
<evidence type="ECO:0000256" key="11">
    <source>
        <dbReference type="ARBA" id="ARBA00023277"/>
    </source>
</evidence>
<dbReference type="SUPFAM" id="SSF51011">
    <property type="entry name" value="Glycosyl hydrolase domain"/>
    <property type="match status" value="1"/>
</dbReference>
<dbReference type="InterPro" id="IPR006048">
    <property type="entry name" value="A-amylase/branching_C"/>
</dbReference>
<keyword evidence="7" id="KW-0479">Metal-binding</keyword>
<evidence type="ECO:0000313" key="18">
    <source>
        <dbReference type="EMBL" id="LAC28373.1"/>
    </source>
</evidence>
<dbReference type="Pfam" id="PF02806">
    <property type="entry name" value="Alpha-amylase_C"/>
    <property type="match status" value="1"/>
</dbReference>
<comment type="cofactor">
    <cofactor evidence="3">
        <name>chloride</name>
        <dbReference type="ChEBI" id="CHEBI:17996"/>
    </cofactor>
</comment>
<reference evidence="18" key="1">
    <citation type="submission" date="2017-11" db="EMBL/GenBank/DDBJ databases">
        <title>The sensing device of the deep-sea amphipod.</title>
        <authorList>
            <person name="Kobayashi H."/>
            <person name="Nagahama T."/>
            <person name="Arai W."/>
            <person name="Sasagawa Y."/>
            <person name="Umeda M."/>
            <person name="Hayashi T."/>
            <person name="Nikaido I."/>
            <person name="Watanabe H."/>
            <person name="Oguri K."/>
            <person name="Kitazato H."/>
            <person name="Fujioka K."/>
            <person name="Kido Y."/>
            <person name="Takami H."/>
        </authorList>
    </citation>
    <scope>NUCLEOTIDE SEQUENCE</scope>
    <source>
        <tissue evidence="18">Whole body</tissue>
    </source>
</reference>
<feature type="signal peptide" evidence="15">
    <location>
        <begin position="1"/>
        <end position="20"/>
    </location>
</feature>
<organism evidence="18">
    <name type="scientific">Hirondellea gigas</name>
    <dbReference type="NCBI Taxonomy" id="1518452"/>
    <lineage>
        <taxon>Eukaryota</taxon>
        <taxon>Metazoa</taxon>
        <taxon>Ecdysozoa</taxon>
        <taxon>Arthropoda</taxon>
        <taxon>Crustacea</taxon>
        <taxon>Multicrustacea</taxon>
        <taxon>Malacostraca</taxon>
        <taxon>Eumalacostraca</taxon>
        <taxon>Peracarida</taxon>
        <taxon>Amphipoda</taxon>
        <taxon>Amphilochidea</taxon>
        <taxon>Lysianassida</taxon>
        <taxon>Lysianassidira</taxon>
        <taxon>Lysianassoidea</taxon>
        <taxon>Lysianassidae</taxon>
        <taxon>Hirondellea</taxon>
    </lineage>
</organism>
<comment type="catalytic activity">
    <reaction evidence="1 14">
        <text>Endohydrolysis of (1-&gt;4)-alpha-D-glucosidic linkages in polysaccharides containing three or more (1-&gt;4)-alpha-linked D-glucose units.</text>
        <dbReference type="EC" id="3.2.1.1"/>
    </reaction>
</comment>
<evidence type="ECO:0000256" key="7">
    <source>
        <dbReference type="ARBA" id="ARBA00022723"/>
    </source>
</evidence>
<dbReference type="GO" id="GO:0046872">
    <property type="term" value="F:metal ion binding"/>
    <property type="evidence" value="ECO:0007669"/>
    <property type="project" value="UniProtKB-KW"/>
</dbReference>
<evidence type="ECO:0000256" key="15">
    <source>
        <dbReference type="SAM" id="SignalP"/>
    </source>
</evidence>
<dbReference type="PANTHER" id="PTHR43447">
    <property type="entry name" value="ALPHA-AMYLASE"/>
    <property type="match status" value="1"/>
</dbReference>
<dbReference type="InterPro" id="IPR031319">
    <property type="entry name" value="A-amylase_C"/>
</dbReference>
<feature type="domain" description="Glycosyl hydrolase family 13 catalytic" evidence="17">
    <location>
        <begin position="40"/>
        <end position="368"/>
    </location>
</feature>
<evidence type="ECO:0000256" key="13">
    <source>
        <dbReference type="RuleBase" id="RU003615"/>
    </source>
</evidence>
<dbReference type="AlphaFoldDB" id="A0A6A7GDD9"/>
<comment type="similarity">
    <text evidence="4 13">Belongs to the glycosyl hydrolase 13 family.</text>
</comment>
<dbReference type="PRINTS" id="PR00110">
    <property type="entry name" value="ALPHAAMYLASE"/>
</dbReference>
<dbReference type="GO" id="GO:0004556">
    <property type="term" value="F:alpha-amylase activity"/>
    <property type="evidence" value="ECO:0007669"/>
    <property type="project" value="UniProtKB-UniRule"/>
</dbReference>
<evidence type="ECO:0000256" key="9">
    <source>
        <dbReference type="ARBA" id="ARBA00022837"/>
    </source>
</evidence>
<dbReference type="SMART" id="SM00632">
    <property type="entry name" value="Aamy_C"/>
    <property type="match status" value="1"/>
</dbReference>
<keyword evidence="10" id="KW-0868">Chloride</keyword>
<evidence type="ECO:0000256" key="2">
    <source>
        <dbReference type="ARBA" id="ARBA00001913"/>
    </source>
</evidence>
<keyword evidence="15" id="KW-0732">Signal</keyword>
<keyword evidence="12 14" id="KW-0326">Glycosidase</keyword>
<evidence type="ECO:0000259" key="16">
    <source>
        <dbReference type="SMART" id="SM00632"/>
    </source>
</evidence>
<evidence type="ECO:0000256" key="4">
    <source>
        <dbReference type="ARBA" id="ARBA00008061"/>
    </source>
</evidence>
<comment type="cofactor">
    <cofactor evidence="2">
        <name>Ca(2+)</name>
        <dbReference type="ChEBI" id="CHEBI:29108"/>
    </cofactor>
</comment>
<dbReference type="InterPro" id="IPR006046">
    <property type="entry name" value="Alpha_amylase"/>
</dbReference>
<keyword evidence="9" id="KW-0106">Calcium</keyword>
<dbReference type="EC" id="3.2.1.1" evidence="6 14"/>
<proteinExistence type="evidence at transcript level"/>
<keyword evidence="18" id="KW-0456">Lyase</keyword>
<feature type="chain" id="PRO_5025367251" description="Alpha-amylase" evidence="15">
    <location>
        <begin position="21"/>
        <end position="463"/>
    </location>
</feature>
<dbReference type="EMBL" id="IACT01009263">
    <property type="protein sequence ID" value="LAC28373.1"/>
    <property type="molecule type" value="mRNA"/>
</dbReference>
<evidence type="ECO:0000256" key="8">
    <source>
        <dbReference type="ARBA" id="ARBA00022801"/>
    </source>
</evidence>
<dbReference type="Pfam" id="PF00128">
    <property type="entry name" value="Alpha-amylase"/>
    <property type="match status" value="1"/>
</dbReference>
<evidence type="ECO:0000256" key="10">
    <source>
        <dbReference type="ARBA" id="ARBA00023214"/>
    </source>
</evidence>
<dbReference type="CDD" id="cd11317">
    <property type="entry name" value="AmyAc_bac_euk_AmyA"/>
    <property type="match status" value="1"/>
</dbReference>
<keyword evidence="11 14" id="KW-0119">Carbohydrate metabolism</keyword>
<comment type="subunit">
    <text evidence="5">Monomer.</text>
</comment>
<dbReference type="Gene3D" id="2.60.40.1180">
    <property type="entry name" value="Golgi alpha-mannosidase II"/>
    <property type="match status" value="1"/>
</dbReference>
<evidence type="ECO:0000259" key="17">
    <source>
        <dbReference type="SMART" id="SM00642"/>
    </source>
</evidence>
<dbReference type="InterPro" id="IPR017853">
    <property type="entry name" value="GH"/>
</dbReference>
<feature type="domain" description="Alpha-amylase C-terminal" evidence="16">
    <location>
        <begin position="378"/>
        <end position="462"/>
    </location>
</feature>